<proteinExistence type="inferred from homology"/>
<dbReference type="InterPro" id="IPR013766">
    <property type="entry name" value="Thioredoxin_domain"/>
</dbReference>
<feature type="region of interest" description="Disordered" evidence="4">
    <location>
        <begin position="200"/>
        <end position="227"/>
    </location>
</feature>
<sequence length="364" mass="39667">MEDLAVEVAPLAFASYCAALLEAKRSGALPDGGAWQAAGAVKVLDLKGTHRALCEHSDAAREAAGEAKGALDTRSLQLQNLLYERHHYEKEIASCRAWRSAYSDEQIALLPDTEFESHPLAAEKGLAGEEEPHQRMLNRLAHEVAFRQEYVKTLEGIRAQRDALAADVAQKRSTVAGLEGEMSKLLAAARGVQQQYSIRLPDAGGKPEGGEGGAQGNGEPEGGRVEVGAPTGRWQLVVVYRGKHDPLCVTYLAALQHLMPEFEELSCDVVAVSADSRGKACSFVAYGINEDQMRRWGLYVSRPLGPEESVNLFSEPAVFLINPAGLVHALVYSNASFARPDLKQMVQGIKMIQDRRQPIRGTYY</sequence>
<dbReference type="Pfam" id="PF00578">
    <property type="entry name" value="AhpC-TSA"/>
    <property type="match status" value="1"/>
</dbReference>
<gene>
    <name evidence="6" type="ORF">C2E20_7846</name>
</gene>
<evidence type="ECO:0000259" key="5">
    <source>
        <dbReference type="PROSITE" id="PS51352"/>
    </source>
</evidence>
<dbReference type="AlphaFoldDB" id="A0A2P6V3G8"/>
<dbReference type="GO" id="GO:0000445">
    <property type="term" value="C:THO complex part of transcription export complex"/>
    <property type="evidence" value="ECO:0007669"/>
    <property type="project" value="TreeGrafter"/>
</dbReference>
<feature type="domain" description="Thioredoxin" evidence="5">
    <location>
        <begin position="189"/>
        <end position="354"/>
    </location>
</feature>
<evidence type="ECO:0000256" key="1">
    <source>
        <dbReference type="ARBA" id="ARBA00004123"/>
    </source>
</evidence>
<dbReference type="InterPro" id="IPR036249">
    <property type="entry name" value="Thioredoxin-like_sf"/>
</dbReference>
<keyword evidence="6" id="KW-0560">Oxidoreductase</keyword>
<dbReference type="OrthoDB" id="505523at2759"/>
<keyword evidence="7" id="KW-1185">Reference proteome</keyword>
<dbReference type="Proteomes" id="UP000239649">
    <property type="component" value="Unassembled WGS sequence"/>
</dbReference>
<dbReference type="InterPro" id="IPR019163">
    <property type="entry name" value="THO_Thoc5"/>
</dbReference>
<dbReference type="GO" id="GO:0003729">
    <property type="term" value="F:mRNA binding"/>
    <property type="evidence" value="ECO:0007669"/>
    <property type="project" value="TreeGrafter"/>
</dbReference>
<dbReference type="InterPro" id="IPR000866">
    <property type="entry name" value="AhpC/TSA"/>
</dbReference>
<evidence type="ECO:0000256" key="2">
    <source>
        <dbReference type="ARBA" id="ARBA00008044"/>
    </source>
</evidence>
<name>A0A2P6V3G8_9CHLO</name>
<dbReference type="PROSITE" id="PS51352">
    <property type="entry name" value="THIOREDOXIN_2"/>
    <property type="match status" value="1"/>
</dbReference>
<comment type="similarity">
    <text evidence="2">Belongs to the THOC5 family.</text>
</comment>
<dbReference type="PANTHER" id="PTHR13375">
    <property type="entry name" value="FMS INTERACTING PROTEIN"/>
    <property type="match status" value="1"/>
</dbReference>
<dbReference type="Gene3D" id="3.40.30.10">
    <property type="entry name" value="Glutaredoxin"/>
    <property type="match status" value="1"/>
</dbReference>
<reference evidence="6 7" key="1">
    <citation type="journal article" date="2018" name="Plant J.">
        <title>Genome sequences of Chlorella sorokiniana UTEX 1602 and Micractinium conductrix SAG 241.80: implications to maltose excretion by a green alga.</title>
        <authorList>
            <person name="Arriola M.B."/>
            <person name="Velmurugan N."/>
            <person name="Zhang Y."/>
            <person name="Plunkett M.H."/>
            <person name="Hondzo H."/>
            <person name="Barney B.M."/>
        </authorList>
    </citation>
    <scope>NUCLEOTIDE SEQUENCE [LARGE SCALE GENOMIC DNA]</scope>
    <source>
        <strain evidence="6 7">SAG 241.80</strain>
    </source>
</reference>
<dbReference type="GO" id="GO:0006406">
    <property type="term" value="P:mRNA export from nucleus"/>
    <property type="evidence" value="ECO:0007669"/>
    <property type="project" value="TreeGrafter"/>
</dbReference>
<dbReference type="Pfam" id="PF09766">
    <property type="entry name" value="FmiP_Thoc5"/>
    <property type="match status" value="1"/>
</dbReference>
<evidence type="ECO:0000256" key="3">
    <source>
        <dbReference type="ARBA" id="ARBA00023242"/>
    </source>
</evidence>
<accession>A0A2P6V3G8</accession>
<keyword evidence="3" id="KW-0539">Nucleus</keyword>
<comment type="subcellular location">
    <subcellularLocation>
        <location evidence="1">Nucleus</location>
    </subcellularLocation>
</comment>
<dbReference type="PANTHER" id="PTHR13375:SF3">
    <property type="entry name" value="THO COMPLEX SUBUNIT 5 HOMOLOG"/>
    <property type="match status" value="1"/>
</dbReference>
<feature type="compositionally biased region" description="Gly residues" evidence="4">
    <location>
        <begin position="206"/>
        <end position="220"/>
    </location>
</feature>
<evidence type="ECO:0000313" key="7">
    <source>
        <dbReference type="Proteomes" id="UP000239649"/>
    </source>
</evidence>
<dbReference type="GO" id="GO:0004601">
    <property type="term" value="F:peroxidase activity"/>
    <property type="evidence" value="ECO:0007669"/>
    <property type="project" value="UniProtKB-KW"/>
</dbReference>
<dbReference type="EMBL" id="LHPF02000035">
    <property type="protein sequence ID" value="PSC68643.1"/>
    <property type="molecule type" value="Genomic_DNA"/>
</dbReference>
<comment type="caution">
    <text evidence="6">The sequence shown here is derived from an EMBL/GenBank/DDBJ whole genome shotgun (WGS) entry which is preliminary data.</text>
</comment>
<dbReference type="STRING" id="554055.A0A2P6V3G8"/>
<protein>
    <submittedName>
        <fullName evidence="6">Thioredoxin peroxidase</fullName>
    </submittedName>
</protein>
<keyword evidence="6" id="KW-0575">Peroxidase</keyword>
<dbReference type="SUPFAM" id="SSF52833">
    <property type="entry name" value="Thioredoxin-like"/>
    <property type="match status" value="1"/>
</dbReference>
<evidence type="ECO:0000256" key="4">
    <source>
        <dbReference type="SAM" id="MobiDB-lite"/>
    </source>
</evidence>
<evidence type="ECO:0000313" key="6">
    <source>
        <dbReference type="EMBL" id="PSC68643.1"/>
    </source>
</evidence>
<organism evidence="6 7">
    <name type="scientific">Micractinium conductrix</name>
    <dbReference type="NCBI Taxonomy" id="554055"/>
    <lineage>
        <taxon>Eukaryota</taxon>
        <taxon>Viridiplantae</taxon>
        <taxon>Chlorophyta</taxon>
        <taxon>core chlorophytes</taxon>
        <taxon>Trebouxiophyceae</taxon>
        <taxon>Chlorellales</taxon>
        <taxon>Chlorellaceae</taxon>
        <taxon>Chlorella clade</taxon>
        <taxon>Micractinium</taxon>
    </lineage>
</organism>